<dbReference type="GO" id="GO:0005737">
    <property type="term" value="C:cytoplasm"/>
    <property type="evidence" value="ECO:0007669"/>
    <property type="project" value="TreeGrafter"/>
</dbReference>
<evidence type="ECO:0000256" key="12">
    <source>
        <dbReference type="SAM" id="MobiDB-lite"/>
    </source>
</evidence>
<dbReference type="EnsemblMetazoa" id="XM_003382525.3">
    <property type="protein sequence ID" value="XP_003382573.1"/>
    <property type="gene ID" value="LOC100640981"/>
</dbReference>
<accession>A0A1X7VVQ3</accession>
<comment type="subcellular location">
    <subcellularLocation>
        <location evidence="2">Nucleus</location>
    </subcellularLocation>
</comment>
<keyword evidence="8" id="KW-0805">Transcription regulation</keyword>
<evidence type="ECO:0000256" key="9">
    <source>
        <dbReference type="ARBA" id="ARBA00023163"/>
    </source>
</evidence>
<keyword evidence="4" id="KW-0156">Chromatin regulator</keyword>
<proteinExistence type="inferred from homology"/>
<evidence type="ECO:0000256" key="6">
    <source>
        <dbReference type="ARBA" id="ARBA00023002"/>
    </source>
</evidence>
<name>A0A1X7VVQ3_AMPQE</name>
<dbReference type="KEGG" id="aqu:100640981"/>
<protein>
    <recommendedName>
        <fullName evidence="13">JmjC domain-containing protein</fullName>
    </recommendedName>
</protein>
<dbReference type="SUPFAM" id="SSF51197">
    <property type="entry name" value="Clavaminate synthase-like"/>
    <property type="match status" value="1"/>
</dbReference>
<evidence type="ECO:0000259" key="13">
    <source>
        <dbReference type="PROSITE" id="PS51184"/>
    </source>
</evidence>
<evidence type="ECO:0000256" key="7">
    <source>
        <dbReference type="ARBA" id="ARBA00023004"/>
    </source>
</evidence>
<keyword evidence="7" id="KW-0408">Iron</keyword>
<evidence type="ECO:0000256" key="3">
    <source>
        <dbReference type="ARBA" id="ARBA00022723"/>
    </source>
</evidence>
<evidence type="ECO:0000256" key="2">
    <source>
        <dbReference type="ARBA" id="ARBA00004123"/>
    </source>
</evidence>
<dbReference type="OrthoDB" id="424465at2759"/>
<dbReference type="EnsemblMetazoa" id="Aqu2.1.43940_001">
    <property type="protein sequence ID" value="Aqu2.1.43940_001"/>
    <property type="gene ID" value="Aqu2.1.43940"/>
</dbReference>
<dbReference type="FunCoup" id="A0A1X7VVQ3">
    <property type="interactions" value="305"/>
</dbReference>
<feature type="region of interest" description="Disordered" evidence="12">
    <location>
        <begin position="327"/>
        <end position="382"/>
    </location>
</feature>
<reference evidence="15" key="1">
    <citation type="journal article" date="2010" name="Nature">
        <title>The Amphimedon queenslandica genome and the evolution of animal complexity.</title>
        <authorList>
            <person name="Srivastava M."/>
            <person name="Simakov O."/>
            <person name="Chapman J."/>
            <person name="Fahey B."/>
            <person name="Gauthier M.E."/>
            <person name="Mitros T."/>
            <person name="Richards G.S."/>
            <person name="Conaco C."/>
            <person name="Dacre M."/>
            <person name="Hellsten U."/>
            <person name="Larroux C."/>
            <person name="Putnam N.H."/>
            <person name="Stanke M."/>
            <person name="Adamska M."/>
            <person name="Darling A."/>
            <person name="Degnan S.M."/>
            <person name="Oakley T.H."/>
            <person name="Plachetzki D.C."/>
            <person name="Zhai Y."/>
            <person name="Adamski M."/>
            <person name="Calcino A."/>
            <person name="Cummins S.F."/>
            <person name="Goodstein D.M."/>
            <person name="Harris C."/>
            <person name="Jackson D.J."/>
            <person name="Leys S.P."/>
            <person name="Shu S."/>
            <person name="Woodcroft B.J."/>
            <person name="Vervoort M."/>
            <person name="Kosik K.S."/>
            <person name="Manning G."/>
            <person name="Degnan B.M."/>
            <person name="Rokhsar D.S."/>
        </authorList>
    </citation>
    <scope>NUCLEOTIDE SEQUENCE [LARGE SCALE GENOMIC DNA]</scope>
</reference>
<dbReference type="eggNOG" id="KOG2130">
    <property type="taxonomic scope" value="Eukaryota"/>
</dbReference>
<feature type="compositionally biased region" description="Basic residues" evidence="12">
    <location>
        <begin position="372"/>
        <end position="382"/>
    </location>
</feature>
<dbReference type="InterPro" id="IPR003347">
    <property type="entry name" value="JmjC_dom"/>
</dbReference>
<feature type="compositionally biased region" description="Low complexity" evidence="12">
    <location>
        <begin position="343"/>
        <end position="359"/>
    </location>
</feature>
<dbReference type="PANTHER" id="PTHR12480:SF32">
    <property type="entry name" value="BIFUNCTIONAL ARGININE DEMETHYLASE AND LYSYL-HYDROXYLASE JMJD6"/>
    <property type="match status" value="1"/>
</dbReference>
<dbReference type="STRING" id="400682.A0A1X7VVQ3"/>
<dbReference type="InParanoid" id="A0A1X7VVQ3"/>
<keyword evidence="9" id="KW-0804">Transcription</keyword>
<keyword evidence="6" id="KW-0560">Oxidoreductase</keyword>
<keyword evidence="3" id="KW-0479">Metal-binding</keyword>
<keyword evidence="5" id="KW-0223">Dioxygenase</keyword>
<dbReference type="GO" id="GO:0046872">
    <property type="term" value="F:metal ion binding"/>
    <property type="evidence" value="ECO:0007669"/>
    <property type="project" value="UniProtKB-KW"/>
</dbReference>
<evidence type="ECO:0000256" key="4">
    <source>
        <dbReference type="ARBA" id="ARBA00022853"/>
    </source>
</evidence>
<evidence type="ECO:0000313" key="15">
    <source>
        <dbReference type="Proteomes" id="UP000007879"/>
    </source>
</evidence>
<dbReference type="Pfam" id="PF02373">
    <property type="entry name" value="JmjC"/>
    <property type="match status" value="1"/>
</dbReference>
<dbReference type="InterPro" id="IPR050910">
    <property type="entry name" value="JMJD6_ArgDemeth/LysHydrox"/>
</dbReference>
<dbReference type="GO" id="GO:0106140">
    <property type="term" value="F:P-TEFb complex binding"/>
    <property type="evidence" value="ECO:0007669"/>
    <property type="project" value="TreeGrafter"/>
</dbReference>
<dbReference type="GO" id="GO:0006909">
    <property type="term" value="P:phagocytosis"/>
    <property type="evidence" value="ECO:0007669"/>
    <property type="project" value="TreeGrafter"/>
</dbReference>
<evidence type="ECO:0000313" key="14">
    <source>
        <dbReference type="EnsemblMetazoa" id="Aqu2.1.43940_001"/>
    </source>
</evidence>
<gene>
    <name evidence="14" type="primary">100640981</name>
</gene>
<keyword evidence="15" id="KW-1185">Reference proteome</keyword>
<reference evidence="14" key="2">
    <citation type="submission" date="2017-05" db="UniProtKB">
        <authorList>
            <consortium name="EnsemblMetazoa"/>
        </authorList>
    </citation>
    <scope>IDENTIFICATION</scope>
</reference>
<comment type="cofactor">
    <cofactor evidence="1">
        <name>Fe(2+)</name>
        <dbReference type="ChEBI" id="CHEBI:29033"/>
    </cofactor>
</comment>
<feature type="region of interest" description="Disordered" evidence="12">
    <location>
        <begin position="1"/>
        <end position="24"/>
    </location>
</feature>
<feature type="domain" description="JmjC" evidence="13">
    <location>
        <begin position="144"/>
        <end position="308"/>
    </location>
</feature>
<dbReference type="GO" id="GO:0033749">
    <property type="term" value="F:histone H4R3 demethylase activity"/>
    <property type="evidence" value="ECO:0007669"/>
    <property type="project" value="TreeGrafter"/>
</dbReference>
<dbReference type="Gene3D" id="1.20.1280.270">
    <property type="match status" value="1"/>
</dbReference>
<dbReference type="Proteomes" id="UP000007879">
    <property type="component" value="Unassembled WGS sequence"/>
</dbReference>
<dbReference type="OMA" id="NAWVAMR"/>
<dbReference type="Gene3D" id="2.60.120.650">
    <property type="entry name" value="Cupin"/>
    <property type="match status" value="1"/>
</dbReference>
<evidence type="ECO:0000256" key="10">
    <source>
        <dbReference type="ARBA" id="ARBA00023242"/>
    </source>
</evidence>
<keyword evidence="10" id="KW-0539">Nucleus</keyword>
<dbReference type="PROSITE" id="PS51184">
    <property type="entry name" value="JMJC"/>
    <property type="match status" value="1"/>
</dbReference>
<dbReference type="GO" id="GO:0005634">
    <property type="term" value="C:nucleus"/>
    <property type="evidence" value="ECO:0007669"/>
    <property type="project" value="UniProtKB-SubCell"/>
</dbReference>
<evidence type="ECO:0000256" key="1">
    <source>
        <dbReference type="ARBA" id="ARBA00001954"/>
    </source>
</evidence>
<dbReference type="FunFam" id="1.20.1280.270:FF:000001">
    <property type="entry name" value="Bifunctional arginine demethylase and lysyl-hydroxylase JMJD6"/>
    <property type="match status" value="1"/>
</dbReference>
<organism evidence="14">
    <name type="scientific">Amphimedon queenslandica</name>
    <name type="common">Sponge</name>
    <dbReference type="NCBI Taxonomy" id="400682"/>
    <lineage>
        <taxon>Eukaryota</taxon>
        <taxon>Metazoa</taxon>
        <taxon>Porifera</taxon>
        <taxon>Demospongiae</taxon>
        <taxon>Heteroscleromorpha</taxon>
        <taxon>Haplosclerida</taxon>
        <taxon>Niphatidae</taxon>
        <taxon>Amphimedon</taxon>
    </lineage>
</organism>
<sequence length="382" mass="44086">MEESDKRASERINDAKTRGRPELKGDSGWKQFNYSKTFSLAKETVKDSCPRINYTEVDQQTFAERYERSSQPVVIVDGQRNWAAGDKWTLERLNRKYRNQRFKCGEDNSGYSVKLKMKYYIHYIHNNEDDSPMYIFDSSFGEHPKKCQLLEDYLIPKYFQDDLFRYAGEARRPPYRWFVMGPARSGTGIHIDPLGTSAWNALVSGYKRWALFPPHTPKELLKVPTSISGHQHDEAIAWFAMVYPKTQLPSWPKDCKGIEILQCPGETVFVPSGWWHVVLNLDTAIAVTQNFCSPVNFPVVWHKTVHGRPKLSKKWYQALKEERPELAKAADEVDLTQETGLPSSESSDDSSSSSSSSESDQSDCECSECERKKRKRRKVDER</sequence>
<dbReference type="SMART" id="SM00558">
    <property type="entry name" value="JmjC"/>
    <property type="match status" value="1"/>
</dbReference>
<dbReference type="AlphaFoldDB" id="A0A1X7VVQ3"/>
<comment type="similarity">
    <text evidence="11">Belongs to the JMJD6 family.</text>
</comment>
<evidence type="ECO:0000256" key="5">
    <source>
        <dbReference type="ARBA" id="ARBA00022964"/>
    </source>
</evidence>
<evidence type="ECO:0000256" key="11">
    <source>
        <dbReference type="ARBA" id="ARBA00038068"/>
    </source>
</evidence>
<evidence type="ECO:0000256" key="8">
    <source>
        <dbReference type="ARBA" id="ARBA00023015"/>
    </source>
</evidence>
<dbReference type="PANTHER" id="PTHR12480">
    <property type="entry name" value="ARGININE DEMETHYLASE AND LYSYL-HYDROXYLASE JMJD"/>
    <property type="match status" value="1"/>
</dbReference>